<dbReference type="SUPFAM" id="SSF56784">
    <property type="entry name" value="HAD-like"/>
    <property type="match status" value="1"/>
</dbReference>
<protein>
    <recommendedName>
        <fullName evidence="3">DUF4259 domain-containing protein</fullName>
    </recommendedName>
</protein>
<accession>A0ABQ4UDB6</accession>
<dbReference type="EMBL" id="BPRC01000007">
    <property type="protein sequence ID" value="GJE65244.1"/>
    <property type="molecule type" value="Genomic_DNA"/>
</dbReference>
<dbReference type="Proteomes" id="UP001055039">
    <property type="component" value="Unassembled WGS sequence"/>
</dbReference>
<keyword evidence="2" id="KW-1185">Reference proteome</keyword>
<reference evidence="1" key="1">
    <citation type="journal article" date="2021" name="Front. Microbiol.">
        <title>Comprehensive Comparative Genomics and Phenotyping of Methylobacterium Species.</title>
        <authorList>
            <person name="Alessa O."/>
            <person name="Ogura Y."/>
            <person name="Fujitani Y."/>
            <person name="Takami H."/>
            <person name="Hayashi T."/>
            <person name="Sahin N."/>
            <person name="Tani A."/>
        </authorList>
    </citation>
    <scope>NUCLEOTIDE SEQUENCE</scope>
    <source>
        <strain evidence="1">NBRC 15686</strain>
    </source>
</reference>
<organism evidence="1 2">
    <name type="scientific">Methylorubrum aminovorans</name>
    <dbReference type="NCBI Taxonomy" id="269069"/>
    <lineage>
        <taxon>Bacteria</taxon>
        <taxon>Pseudomonadati</taxon>
        <taxon>Pseudomonadota</taxon>
        <taxon>Alphaproteobacteria</taxon>
        <taxon>Hyphomicrobiales</taxon>
        <taxon>Methylobacteriaceae</taxon>
        <taxon>Methylorubrum</taxon>
    </lineage>
</organism>
<dbReference type="InterPro" id="IPR036412">
    <property type="entry name" value="HAD-like_sf"/>
</dbReference>
<name>A0ABQ4UDB6_9HYPH</name>
<proteinExistence type="predicted"/>
<evidence type="ECO:0000313" key="1">
    <source>
        <dbReference type="EMBL" id="GJE65244.1"/>
    </source>
</evidence>
<sequence length="138" mass="14818">MGAWGLGPFENDGALEPLAQLREGEDDAVGAAFRAVMAEPDYVEVDAGQGAVAAAEILASAYGRPGDELPEEVARIVALYRERLLGEVELVEQARQALARLTAEGSEIAELSDEAGHGPEWRSRIADLDRRLSGIRDF</sequence>
<reference evidence="1" key="2">
    <citation type="submission" date="2021-08" db="EMBL/GenBank/DDBJ databases">
        <authorList>
            <person name="Tani A."/>
            <person name="Ola A."/>
            <person name="Ogura Y."/>
            <person name="Katsura K."/>
            <person name="Hayashi T."/>
        </authorList>
    </citation>
    <scope>NUCLEOTIDE SEQUENCE</scope>
    <source>
        <strain evidence="1">NBRC 15686</strain>
    </source>
</reference>
<dbReference type="InterPro" id="IPR025355">
    <property type="entry name" value="DUF4259"/>
</dbReference>
<comment type="caution">
    <text evidence="1">The sequence shown here is derived from an EMBL/GenBank/DDBJ whole genome shotgun (WGS) entry which is preliminary data.</text>
</comment>
<dbReference type="Pfam" id="PF14078">
    <property type="entry name" value="DUF4259"/>
    <property type="match status" value="1"/>
</dbReference>
<dbReference type="RefSeq" id="WP_238224672.1">
    <property type="nucleotide sequence ID" value="NZ_BAAADH010000066.1"/>
</dbReference>
<gene>
    <name evidence="1" type="ORF">LNAOJCKE_2454</name>
</gene>
<evidence type="ECO:0008006" key="3">
    <source>
        <dbReference type="Google" id="ProtNLM"/>
    </source>
</evidence>
<evidence type="ECO:0000313" key="2">
    <source>
        <dbReference type="Proteomes" id="UP001055039"/>
    </source>
</evidence>